<evidence type="ECO:0000256" key="7">
    <source>
        <dbReference type="ARBA" id="ARBA00023136"/>
    </source>
</evidence>
<name>A0A0R0D6W4_9GAMM</name>
<protein>
    <recommendedName>
        <fullName evidence="9">TRAP transporter small permease protein</fullName>
    </recommendedName>
</protein>
<feature type="transmembrane region" description="Helical" evidence="9">
    <location>
        <begin position="64"/>
        <end position="93"/>
    </location>
</feature>
<evidence type="ECO:0000313" key="11">
    <source>
        <dbReference type="EMBL" id="KRG72968.1"/>
    </source>
</evidence>
<keyword evidence="7 9" id="KW-0472">Membrane</keyword>
<dbReference type="PANTHER" id="PTHR35011:SF11">
    <property type="entry name" value="TRAP TRANSPORTER SMALL PERMEASE PROTEIN"/>
    <property type="match status" value="1"/>
</dbReference>
<comment type="function">
    <text evidence="9">Part of the tripartite ATP-independent periplasmic (TRAP) transport system.</text>
</comment>
<comment type="subcellular location">
    <subcellularLocation>
        <location evidence="1 9">Cell inner membrane</location>
        <topology evidence="1 9">Multi-pass membrane protein</topology>
    </subcellularLocation>
</comment>
<evidence type="ECO:0000256" key="8">
    <source>
        <dbReference type="ARBA" id="ARBA00038436"/>
    </source>
</evidence>
<dbReference type="RefSeq" id="WP_057508994.1">
    <property type="nucleotide sequence ID" value="NZ_DAMBRS010000006.1"/>
</dbReference>
<feature type="transmembrane region" description="Helical" evidence="9">
    <location>
        <begin position="105"/>
        <end position="126"/>
    </location>
</feature>
<dbReference type="Pfam" id="PF04290">
    <property type="entry name" value="DctQ"/>
    <property type="match status" value="1"/>
</dbReference>
<dbReference type="PANTHER" id="PTHR35011">
    <property type="entry name" value="2,3-DIKETO-L-GULONATE TRAP TRANSPORTER SMALL PERMEASE PROTEIN YIAM"/>
    <property type="match status" value="1"/>
</dbReference>
<evidence type="ECO:0000259" key="10">
    <source>
        <dbReference type="Pfam" id="PF04290"/>
    </source>
</evidence>
<keyword evidence="3" id="KW-1003">Cell membrane</keyword>
<feature type="transmembrane region" description="Helical" evidence="9">
    <location>
        <begin position="141"/>
        <end position="159"/>
    </location>
</feature>
<evidence type="ECO:0000256" key="6">
    <source>
        <dbReference type="ARBA" id="ARBA00022989"/>
    </source>
</evidence>
<evidence type="ECO:0000256" key="1">
    <source>
        <dbReference type="ARBA" id="ARBA00004429"/>
    </source>
</evidence>
<evidence type="ECO:0000256" key="3">
    <source>
        <dbReference type="ARBA" id="ARBA00022475"/>
    </source>
</evidence>
<dbReference type="InterPro" id="IPR055348">
    <property type="entry name" value="DctQ"/>
</dbReference>
<dbReference type="EMBL" id="LDJK01000060">
    <property type="protein sequence ID" value="KRG72968.1"/>
    <property type="molecule type" value="Genomic_DNA"/>
</dbReference>
<keyword evidence="12" id="KW-1185">Reference proteome</keyword>
<evidence type="ECO:0000256" key="5">
    <source>
        <dbReference type="ARBA" id="ARBA00022692"/>
    </source>
</evidence>
<comment type="subunit">
    <text evidence="9">The complex comprises the extracytoplasmic solute receptor protein and the two transmembrane proteins.</text>
</comment>
<dbReference type="PATRIC" id="fig|517011.3.peg.2496"/>
<gene>
    <name evidence="11" type="ORF">ABB28_12890</name>
</gene>
<evidence type="ECO:0000256" key="9">
    <source>
        <dbReference type="RuleBase" id="RU369079"/>
    </source>
</evidence>
<evidence type="ECO:0000313" key="12">
    <source>
        <dbReference type="Proteomes" id="UP000051386"/>
    </source>
</evidence>
<keyword evidence="5 9" id="KW-0812">Transmembrane</keyword>
<organism evidence="11 12">
    <name type="scientific">Stenotrophomonas chelatiphaga</name>
    <dbReference type="NCBI Taxonomy" id="517011"/>
    <lineage>
        <taxon>Bacteria</taxon>
        <taxon>Pseudomonadati</taxon>
        <taxon>Pseudomonadota</taxon>
        <taxon>Gammaproteobacteria</taxon>
        <taxon>Lysobacterales</taxon>
        <taxon>Lysobacteraceae</taxon>
        <taxon>Stenotrophomonas</taxon>
    </lineage>
</organism>
<keyword evidence="6 9" id="KW-1133">Transmembrane helix</keyword>
<feature type="transmembrane region" description="Helical" evidence="9">
    <location>
        <begin position="26"/>
        <end position="44"/>
    </location>
</feature>
<proteinExistence type="inferred from homology"/>
<evidence type="ECO:0000256" key="4">
    <source>
        <dbReference type="ARBA" id="ARBA00022519"/>
    </source>
</evidence>
<feature type="domain" description="Tripartite ATP-independent periplasmic transporters DctQ component" evidence="10">
    <location>
        <begin position="39"/>
        <end position="164"/>
    </location>
</feature>
<dbReference type="Proteomes" id="UP000051386">
    <property type="component" value="Unassembled WGS sequence"/>
</dbReference>
<sequence>MTDMTTGTAPIAPGAGQRLLDRIADFAIYIAVAALLGLVVVQGWQVFARYVLNDSPSWTEPVTLLLLSTAMSLGAACGVHTNRHFGFFLLAAYMGPRLRRAVDTFVQLVIGVLGAYLAVFAMVLLMDGLDIKAAGANLPQSINYLPLSVGGALMVLFALNRAWRVHFPLAVVAVEDAEGDR</sequence>
<dbReference type="GO" id="GO:0022857">
    <property type="term" value="F:transmembrane transporter activity"/>
    <property type="evidence" value="ECO:0007669"/>
    <property type="project" value="UniProtKB-UniRule"/>
</dbReference>
<dbReference type="InterPro" id="IPR007387">
    <property type="entry name" value="TRAP_DctQ"/>
</dbReference>
<keyword evidence="4 9" id="KW-0997">Cell inner membrane</keyword>
<reference evidence="11 12" key="1">
    <citation type="submission" date="2015-05" db="EMBL/GenBank/DDBJ databases">
        <title>Genome sequencing and analysis of members of genus Stenotrophomonas.</title>
        <authorList>
            <person name="Patil P.P."/>
            <person name="Midha S."/>
            <person name="Patil P.B."/>
        </authorList>
    </citation>
    <scope>NUCLEOTIDE SEQUENCE [LARGE SCALE GENOMIC DNA]</scope>
    <source>
        <strain evidence="11 12">DSM 21508</strain>
    </source>
</reference>
<dbReference type="GO" id="GO:0005886">
    <property type="term" value="C:plasma membrane"/>
    <property type="evidence" value="ECO:0007669"/>
    <property type="project" value="UniProtKB-SubCell"/>
</dbReference>
<evidence type="ECO:0000256" key="2">
    <source>
        <dbReference type="ARBA" id="ARBA00022448"/>
    </source>
</evidence>
<dbReference type="GO" id="GO:0015740">
    <property type="term" value="P:C4-dicarboxylate transport"/>
    <property type="evidence" value="ECO:0007669"/>
    <property type="project" value="TreeGrafter"/>
</dbReference>
<comment type="similarity">
    <text evidence="8 9">Belongs to the TRAP transporter small permease family.</text>
</comment>
<comment type="caution">
    <text evidence="11">The sequence shown here is derived from an EMBL/GenBank/DDBJ whole genome shotgun (WGS) entry which is preliminary data.</text>
</comment>
<keyword evidence="2 9" id="KW-0813">Transport</keyword>
<accession>A0A0R0D6W4</accession>
<dbReference type="AlphaFoldDB" id="A0A0R0D6W4"/>